<comment type="function">
    <text evidence="9">Part of the binding-protein-dependent transport system for D-xylose. Probably responsible for the translocation of the substrate across the membrane.</text>
</comment>
<comment type="subcellular location">
    <subcellularLocation>
        <location evidence="1">Cell membrane</location>
        <topology evidence="1">Multi-pass membrane protein</topology>
    </subcellularLocation>
</comment>
<feature type="transmembrane region" description="Helical" evidence="11">
    <location>
        <begin position="359"/>
        <end position="378"/>
    </location>
</feature>
<dbReference type="GO" id="GO:0005886">
    <property type="term" value="C:plasma membrane"/>
    <property type="evidence" value="ECO:0007669"/>
    <property type="project" value="UniProtKB-SubCell"/>
</dbReference>
<feature type="transmembrane region" description="Helical" evidence="11">
    <location>
        <begin position="384"/>
        <end position="402"/>
    </location>
</feature>
<proteinExistence type="predicted"/>
<dbReference type="CDD" id="cd06579">
    <property type="entry name" value="TM_PBP1_transp_AraH_like"/>
    <property type="match status" value="1"/>
</dbReference>
<comment type="caution">
    <text evidence="12">The sequence shown here is derived from an EMBL/GenBank/DDBJ whole genome shotgun (WGS) entry which is preliminary data.</text>
</comment>
<evidence type="ECO:0000256" key="4">
    <source>
        <dbReference type="ARBA" id="ARBA00022519"/>
    </source>
</evidence>
<dbReference type="Pfam" id="PF02653">
    <property type="entry name" value="BPD_transp_2"/>
    <property type="match status" value="1"/>
</dbReference>
<feature type="transmembrane region" description="Helical" evidence="11">
    <location>
        <begin position="301"/>
        <end position="324"/>
    </location>
</feature>
<evidence type="ECO:0000256" key="1">
    <source>
        <dbReference type="ARBA" id="ARBA00004651"/>
    </source>
</evidence>
<evidence type="ECO:0000256" key="9">
    <source>
        <dbReference type="ARBA" id="ARBA00035611"/>
    </source>
</evidence>
<keyword evidence="5" id="KW-0762">Sugar transport</keyword>
<dbReference type="EMBL" id="NBXE01000020">
    <property type="protein sequence ID" value="RFA27129.1"/>
    <property type="molecule type" value="Genomic_DNA"/>
</dbReference>
<name>A0A3E0WCC2_9MICO</name>
<dbReference type="RefSeq" id="WP_116418579.1">
    <property type="nucleotide sequence ID" value="NZ_NBXC01000015.1"/>
</dbReference>
<dbReference type="PANTHER" id="PTHR32196:SF32">
    <property type="entry name" value="XYLOSE TRANSPORT SYSTEM PERMEASE PROTEIN XYLH"/>
    <property type="match status" value="1"/>
</dbReference>
<evidence type="ECO:0000256" key="8">
    <source>
        <dbReference type="ARBA" id="ARBA00023136"/>
    </source>
</evidence>
<evidence type="ECO:0000256" key="3">
    <source>
        <dbReference type="ARBA" id="ARBA00022475"/>
    </source>
</evidence>
<feature type="transmembrane region" description="Helical" evidence="11">
    <location>
        <begin position="149"/>
        <end position="167"/>
    </location>
</feature>
<dbReference type="OrthoDB" id="3468954at2"/>
<organism evidence="12 13">
    <name type="scientific">Subtercola boreus</name>
    <dbReference type="NCBI Taxonomy" id="120213"/>
    <lineage>
        <taxon>Bacteria</taxon>
        <taxon>Bacillati</taxon>
        <taxon>Actinomycetota</taxon>
        <taxon>Actinomycetes</taxon>
        <taxon>Micrococcales</taxon>
        <taxon>Microbacteriaceae</taxon>
        <taxon>Subtercola</taxon>
    </lineage>
</organism>
<reference evidence="12 13" key="1">
    <citation type="submission" date="2017-04" db="EMBL/GenBank/DDBJ databases">
        <title>Comparative genome analysis of Subtercola boreus.</title>
        <authorList>
            <person name="Cho Y.-J."/>
            <person name="Cho A."/>
            <person name="Kim O.-S."/>
            <person name="Lee J.-I."/>
        </authorList>
    </citation>
    <scope>NUCLEOTIDE SEQUENCE [LARGE SCALE GENOMIC DNA]</scope>
    <source>
        <strain evidence="12 13">P28004</strain>
    </source>
</reference>
<feature type="transmembrane region" description="Helical" evidence="11">
    <location>
        <begin position="336"/>
        <end position="352"/>
    </location>
</feature>
<feature type="transmembrane region" description="Helical" evidence="11">
    <location>
        <begin position="187"/>
        <end position="208"/>
    </location>
</feature>
<evidence type="ECO:0000313" key="13">
    <source>
        <dbReference type="Proteomes" id="UP000257080"/>
    </source>
</evidence>
<evidence type="ECO:0000313" key="12">
    <source>
        <dbReference type="EMBL" id="RFA27129.1"/>
    </source>
</evidence>
<dbReference type="GO" id="GO:0022857">
    <property type="term" value="F:transmembrane transporter activity"/>
    <property type="evidence" value="ECO:0007669"/>
    <property type="project" value="InterPro"/>
</dbReference>
<evidence type="ECO:0000256" key="11">
    <source>
        <dbReference type="SAM" id="Phobius"/>
    </source>
</evidence>
<evidence type="ECO:0000256" key="7">
    <source>
        <dbReference type="ARBA" id="ARBA00022989"/>
    </source>
</evidence>
<accession>A0A3E0WCC2</accession>
<dbReference type="AlphaFoldDB" id="A0A3E0WCC2"/>
<evidence type="ECO:0000256" key="6">
    <source>
        <dbReference type="ARBA" id="ARBA00022692"/>
    </source>
</evidence>
<keyword evidence="6 11" id="KW-0812">Transmembrane</keyword>
<keyword evidence="7 11" id="KW-1133">Transmembrane helix</keyword>
<protein>
    <recommendedName>
        <fullName evidence="10">Xylose transport system permease protein XylH</fullName>
    </recommendedName>
</protein>
<dbReference type="InterPro" id="IPR001851">
    <property type="entry name" value="ABC_transp_permease"/>
</dbReference>
<feature type="transmembrane region" description="Helical" evidence="11">
    <location>
        <begin position="38"/>
        <end position="58"/>
    </location>
</feature>
<evidence type="ECO:0000256" key="5">
    <source>
        <dbReference type="ARBA" id="ARBA00022597"/>
    </source>
</evidence>
<keyword evidence="4" id="KW-0997">Cell inner membrane</keyword>
<keyword evidence="2" id="KW-0813">Transport</keyword>
<gene>
    <name evidence="12" type="ORF">B7R25_08705</name>
</gene>
<feature type="transmembrane region" description="Helical" evidence="11">
    <location>
        <begin position="229"/>
        <end position="248"/>
    </location>
</feature>
<dbReference type="PANTHER" id="PTHR32196">
    <property type="entry name" value="ABC TRANSPORTER PERMEASE PROTEIN YPHD-RELATED-RELATED"/>
    <property type="match status" value="1"/>
</dbReference>
<feature type="transmembrane region" description="Helical" evidence="11">
    <location>
        <begin position="70"/>
        <end position="90"/>
    </location>
</feature>
<keyword evidence="8 11" id="KW-0472">Membrane</keyword>
<dbReference type="Proteomes" id="UP000257080">
    <property type="component" value="Unassembled WGS sequence"/>
</dbReference>
<evidence type="ECO:0000256" key="10">
    <source>
        <dbReference type="ARBA" id="ARBA00035686"/>
    </source>
</evidence>
<sequence>MTNTATRPSDLQDERLQNREGIRGTIAGFVDKIRGGDLGALPVVIGLAVIWTVLQILNHGFLSAANLVNLLLESSPTGVIALGIVCVLLVAQIDLSVGSVSGLSSAIIGILFVNLGWNVFAAIAVAVLTGVVIGWVYGQIFNRFGVPSFVITLAGLLSFLGLQLYVLKGIGTINIPFDSPLVIFAQLAFVPAWLSYVLVVIAAGGLFLSDLAKARARRGAGLSAQPLSLIALKSGALLIGLGFAAWYLNIARGIGWMFVLFVALVLILNYALTRTKWGRAVFAVGGNVEAARRAGIRVKTVYTSVFVVCSTLAAVGGILAASRLAASSQSSGTGDVNLNAIAAAVIGGTSLFGGRGTAFAALLGIIVIQSISSGLTLLNLDSSFRFMVTGLVLLLAVALDSVSRRSRTSHGRA</sequence>
<keyword evidence="3" id="KW-1003">Cell membrane</keyword>
<feature type="transmembrane region" description="Helical" evidence="11">
    <location>
        <begin position="254"/>
        <end position="272"/>
    </location>
</feature>
<evidence type="ECO:0000256" key="2">
    <source>
        <dbReference type="ARBA" id="ARBA00022448"/>
    </source>
</evidence>
<feature type="transmembrane region" description="Helical" evidence="11">
    <location>
        <begin position="119"/>
        <end position="137"/>
    </location>
</feature>